<evidence type="ECO:0000313" key="1">
    <source>
        <dbReference type="EMBL" id="KAA3470103.1"/>
    </source>
</evidence>
<evidence type="ECO:0000313" key="2">
    <source>
        <dbReference type="Proteomes" id="UP000325315"/>
    </source>
</evidence>
<gene>
    <name evidence="1" type="ORF">EPI10_015839</name>
</gene>
<comment type="caution">
    <text evidence="1">The sequence shown here is derived from an EMBL/GenBank/DDBJ whole genome shotgun (WGS) entry which is preliminary data.</text>
</comment>
<keyword evidence="2" id="KW-1185">Reference proteome</keyword>
<organism evidence="1 2">
    <name type="scientific">Gossypium australe</name>
    <dbReference type="NCBI Taxonomy" id="47621"/>
    <lineage>
        <taxon>Eukaryota</taxon>
        <taxon>Viridiplantae</taxon>
        <taxon>Streptophyta</taxon>
        <taxon>Embryophyta</taxon>
        <taxon>Tracheophyta</taxon>
        <taxon>Spermatophyta</taxon>
        <taxon>Magnoliopsida</taxon>
        <taxon>eudicotyledons</taxon>
        <taxon>Gunneridae</taxon>
        <taxon>Pentapetalae</taxon>
        <taxon>rosids</taxon>
        <taxon>malvids</taxon>
        <taxon>Malvales</taxon>
        <taxon>Malvaceae</taxon>
        <taxon>Malvoideae</taxon>
        <taxon>Gossypium</taxon>
    </lineage>
</organism>
<sequence>MIVKIDLVLTSLSIHTLDVSTSGGGQVVGVVAKESTNHRQQQQIQDPPPPAVVNVPRNNSFYCDVDNNALRDQLAPQIPTNDSEGLCTTSLDMVQDIIARPLIIANNFKIKPAMIKMIQNNLQFSGIMTENPNQHLKRFI</sequence>
<dbReference type="Proteomes" id="UP000325315">
    <property type="component" value="Unassembled WGS sequence"/>
</dbReference>
<protein>
    <submittedName>
        <fullName evidence="1">Integrase-like protein</fullName>
    </submittedName>
</protein>
<dbReference type="AlphaFoldDB" id="A0A5B6VLX1"/>
<reference evidence="2" key="1">
    <citation type="journal article" date="2019" name="Plant Biotechnol. J.">
        <title>Genome sequencing of the Australian wild diploid species Gossypium australe highlights disease resistance and delayed gland morphogenesis.</title>
        <authorList>
            <person name="Cai Y."/>
            <person name="Cai X."/>
            <person name="Wang Q."/>
            <person name="Wang P."/>
            <person name="Zhang Y."/>
            <person name="Cai C."/>
            <person name="Xu Y."/>
            <person name="Wang K."/>
            <person name="Zhou Z."/>
            <person name="Wang C."/>
            <person name="Geng S."/>
            <person name="Li B."/>
            <person name="Dong Q."/>
            <person name="Hou Y."/>
            <person name="Wang H."/>
            <person name="Ai P."/>
            <person name="Liu Z."/>
            <person name="Yi F."/>
            <person name="Sun M."/>
            <person name="An G."/>
            <person name="Cheng J."/>
            <person name="Zhang Y."/>
            <person name="Shi Q."/>
            <person name="Xie Y."/>
            <person name="Shi X."/>
            <person name="Chang Y."/>
            <person name="Huang F."/>
            <person name="Chen Y."/>
            <person name="Hong S."/>
            <person name="Mi L."/>
            <person name="Sun Q."/>
            <person name="Zhang L."/>
            <person name="Zhou B."/>
            <person name="Peng R."/>
            <person name="Zhang X."/>
            <person name="Liu F."/>
        </authorList>
    </citation>
    <scope>NUCLEOTIDE SEQUENCE [LARGE SCALE GENOMIC DNA]</scope>
    <source>
        <strain evidence="2">cv. PA1801</strain>
    </source>
</reference>
<proteinExistence type="predicted"/>
<dbReference type="EMBL" id="SMMG02000006">
    <property type="protein sequence ID" value="KAA3470103.1"/>
    <property type="molecule type" value="Genomic_DNA"/>
</dbReference>
<dbReference type="OrthoDB" id="1417698at2759"/>
<name>A0A5B6VLX1_9ROSI</name>
<accession>A0A5B6VLX1</accession>